<dbReference type="SMART" id="SM00271">
    <property type="entry name" value="DnaJ"/>
    <property type="match status" value="1"/>
</dbReference>
<dbReference type="CDD" id="cd06257">
    <property type="entry name" value="DnaJ"/>
    <property type="match status" value="1"/>
</dbReference>
<dbReference type="SUPFAM" id="SSF48452">
    <property type="entry name" value="TPR-like"/>
    <property type="match status" value="1"/>
</dbReference>
<dbReference type="Gene3D" id="1.25.40.10">
    <property type="entry name" value="Tetratricopeptide repeat domain"/>
    <property type="match status" value="1"/>
</dbReference>
<dbReference type="InterPro" id="IPR050817">
    <property type="entry name" value="DjlA_DnaK_co-chaperone"/>
</dbReference>
<accession>A0A3D5QE27</accession>
<dbReference type="Proteomes" id="UP000262325">
    <property type="component" value="Unassembled WGS sequence"/>
</dbReference>
<dbReference type="PROSITE" id="PS50076">
    <property type="entry name" value="DNAJ_2"/>
    <property type="match status" value="1"/>
</dbReference>
<dbReference type="Gene3D" id="1.10.287.110">
    <property type="entry name" value="DnaJ domain"/>
    <property type="match status" value="1"/>
</dbReference>
<dbReference type="InterPro" id="IPR011990">
    <property type="entry name" value="TPR-like_helical_dom_sf"/>
</dbReference>
<name>A0A3D5QE27_FLESI</name>
<gene>
    <name evidence="2" type="ORF">DHM44_09885</name>
</gene>
<comment type="caution">
    <text evidence="2">The sequence shown here is derived from an EMBL/GenBank/DDBJ whole genome shotgun (WGS) entry which is preliminary data.</text>
</comment>
<dbReference type="AlphaFoldDB" id="A0A3D5QE27"/>
<dbReference type="PANTHER" id="PTHR24074">
    <property type="entry name" value="CO-CHAPERONE PROTEIN DJLA"/>
    <property type="match status" value="1"/>
</dbReference>
<dbReference type="InterPro" id="IPR001623">
    <property type="entry name" value="DnaJ_domain"/>
</dbReference>
<organism evidence="2 3">
    <name type="scientific">Flexistipes sinusarabici</name>
    <dbReference type="NCBI Taxonomy" id="2352"/>
    <lineage>
        <taxon>Bacteria</taxon>
        <taxon>Pseudomonadati</taxon>
        <taxon>Deferribacterota</taxon>
        <taxon>Deferribacteres</taxon>
        <taxon>Deferribacterales</taxon>
        <taxon>Flexistipitaceae</taxon>
        <taxon>Flexistipes</taxon>
    </lineage>
</organism>
<dbReference type="PRINTS" id="PR00625">
    <property type="entry name" value="JDOMAIN"/>
</dbReference>
<dbReference type="Pfam" id="PF00226">
    <property type="entry name" value="DnaJ"/>
    <property type="match status" value="1"/>
</dbReference>
<sequence>MNYMEKNKLSIYYKILGISEGSPASEIRSHYLALCKKYHPDKLQDESAEKQKEAEEHFRLINEAYEILSNINKAGFDYKTKPDTSETDAKRIGRNYFIKGIHFYKEGDINNALDAFLNAYRKDDTKPEHIRYIIKCLLTKERRLHEAKEYCLKLLKIEFYNAENFYLMGLIYKKANLIEAASEYFHKAKRMGYDSSLVDIQLNEIEPESFKKKIKKIFKKSNRES</sequence>
<evidence type="ECO:0000259" key="1">
    <source>
        <dbReference type="PROSITE" id="PS50076"/>
    </source>
</evidence>
<protein>
    <recommendedName>
        <fullName evidence="1">J domain-containing protein</fullName>
    </recommendedName>
</protein>
<proteinExistence type="predicted"/>
<dbReference type="SUPFAM" id="SSF46565">
    <property type="entry name" value="Chaperone J-domain"/>
    <property type="match status" value="1"/>
</dbReference>
<evidence type="ECO:0000313" key="2">
    <source>
        <dbReference type="EMBL" id="HCW93978.1"/>
    </source>
</evidence>
<feature type="domain" description="J" evidence="1">
    <location>
        <begin position="11"/>
        <end position="86"/>
    </location>
</feature>
<reference evidence="2 3" key="1">
    <citation type="journal article" date="2018" name="Nat. Biotechnol.">
        <title>A standardized bacterial taxonomy based on genome phylogeny substantially revises the tree of life.</title>
        <authorList>
            <person name="Parks D.H."/>
            <person name="Chuvochina M."/>
            <person name="Waite D.W."/>
            <person name="Rinke C."/>
            <person name="Skarshewski A."/>
            <person name="Chaumeil P.A."/>
            <person name="Hugenholtz P."/>
        </authorList>
    </citation>
    <scope>NUCLEOTIDE SEQUENCE [LARGE SCALE GENOMIC DNA]</scope>
    <source>
        <strain evidence="2">UBA8672</strain>
    </source>
</reference>
<dbReference type="EMBL" id="DPPF01000210">
    <property type="protein sequence ID" value="HCW93978.1"/>
    <property type="molecule type" value="Genomic_DNA"/>
</dbReference>
<evidence type="ECO:0000313" key="3">
    <source>
        <dbReference type="Proteomes" id="UP000262325"/>
    </source>
</evidence>
<dbReference type="InterPro" id="IPR036869">
    <property type="entry name" value="J_dom_sf"/>
</dbReference>